<dbReference type="RefSeq" id="WP_390333153.1">
    <property type="nucleotide sequence ID" value="NZ_JBHRTP010000091.1"/>
</dbReference>
<evidence type="ECO:0000313" key="2">
    <source>
        <dbReference type="Proteomes" id="UP001595530"/>
    </source>
</evidence>
<gene>
    <name evidence="1" type="ORF">ACFOFO_23615</name>
</gene>
<comment type="caution">
    <text evidence="1">The sequence shown here is derived from an EMBL/GenBank/DDBJ whole genome shotgun (WGS) entry which is preliminary data.</text>
</comment>
<evidence type="ECO:0000313" key="1">
    <source>
        <dbReference type="EMBL" id="MFC3110905.1"/>
    </source>
</evidence>
<organism evidence="1 2">
    <name type="scientific">Undibacterium arcticum</name>
    <dbReference type="NCBI Taxonomy" id="1762892"/>
    <lineage>
        <taxon>Bacteria</taxon>
        <taxon>Pseudomonadati</taxon>
        <taxon>Pseudomonadota</taxon>
        <taxon>Betaproteobacteria</taxon>
        <taxon>Burkholderiales</taxon>
        <taxon>Oxalobacteraceae</taxon>
        <taxon>Undibacterium</taxon>
    </lineage>
</organism>
<protein>
    <submittedName>
        <fullName evidence="1">Uncharacterized protein</fullName>
    </submittedName>
</protein>
<keyword evidence="2" id="KW-1185">Reference proteome</keyword>
<accession>A0ABV7FAF9</accession>
<dbReference type="EMBL" id="JBHRTP010000091">
    <property type="protein sequence ID" value="MFC3110905.1"/>
    <property type="molecule type" value="Genomic_DNA"/>
</dbReference>
<sequence>MRKIDVAFFDFNNRVCLAVHRCRQLRHCAREAFFDVSAGNFNASRRVVAVHGPGQCHLAEDH</sequence>
<proteinExistence type="predicted"/>
<dbReference type="Proteomes" id="UP001595530">
    <property type="component" value="Unassembled WGS sequence"/>
</dbReference>
<name>A0ABV7FAF9_9BURK</name>
<reference evidence="2" key="1">
    <citation type="journal article" date="2019" name="Int. J. Syst. Evol. Microbiol.">
        <title>The Global Catalogue of Microorganisms (GCM) 10K type strain sequencing project: providing services to taxonomists for standard genome sequencing and annotation.</title>
        <authorList>
            <consortium name="The Broad Institute Genomics Platform"/>
            <consortium name="The Broad Institute Genome Sequencing Center for Infectious Disease"/>
            <person name="Wu L."/>
            <person name="Ma J."/>
        </authorList>
    </citation>
    <scope>NUCLEOTIDE SEQUENCE [LARGE SCALE GENOMIC DNA]</scope>
    <source>
        <strain evidence="2">KCTC 42986</strain>
    </source>
</reference>